<dbReference type="SUPFAM" id="SSF53807">
    <property type="entry name" value="Helical backbone' metal receptor"/>
    <property type="match status" value="1"/>
</dbReference>
<accession>A0ABS9QKU5</accession>
<evidence type="ECO:0000259" key="1">
    <source>
        <dbReference type="PROSITE" id="PS50983"/>
    </source>
</evidence>
<gene>
    <name evidence="2" type="ORF">L4923_19445</name>
</gene>
<dbReference type="Gene3D" id="3.40.50.1980">
    <property type="entry name" value="Nitrogenase molybdenum iron protein domain"/>
    <property type="match status" value="2"/>
</dbReference>
<evidence type="ECO:0000313" key="2">
    <source>
        <dbReference type="EMBL" id="MCG7507209.1"/>
    </source>
</evidence>
<dbReference type="InterPro" id="IPR050902">
    <property type="entry name" value="ABC_Transporter_SBP"/>
</dbReference>
<dbReference type="RefSeq" id="WP_239368135.1">
    <property type="nucleotide sequence ID" value="NZ_JAKREW010000021.1"/>
</dbReference>
<sequence>MQESRPATSAKMAMARSRSLWLGVAVAAGSLFLAASGAPAGETPKRVVSMNVCTDQMAMLIAAAGQLHSVSYLATDPATSVLADEARHFVVNHGQAEEIFLMQPDLVLAGSYTTRATVGLLRQLGIRVEEFQPENSFNDVRAGLRRMGDILDRRERAETLVSELDRKLAEVKKQSHPNITVATYYANSYTSGAGTLIDAVVAASGLTNLATKLGLTGTQQLPLELLVMAKPDMLVDSEAHYTTPALAQQTFIHPAYRTLAQETGRVSVPAKYTICGAPFTAIAVEMLTQAAANHAGDVRP</sequence>
<evidence type="ECO:0000313" key="3">
    <source>
        <dbReference type="Proteomes" id="UP001201701"/>
    </source>
</evidence>
<dbReference type="Pfam" id="PF01497">
    <property type="entry name" value="Peripla_BP_2"/>
    <property type="match status" value="1"/>
</dbReference>
<proteinExistence type="predicted"/>
<comment type="caution">
    <text evidence="2">The sequence shown here is derived from an EMBL/GenBank/DDBJ whole genome shotgun (WGS) entry which is preliminary data.</text>
</comment>
<dbReference type="EMBL" id="JAKREW010000021">
    <property type="protein sequence ID" value="MCG7507209.1"/>
    <property type="molecule type" value="Genomic_DNA"/>
</dbReference>
<feature type="domain" description="Fe/B12 periplasmic-binding" evidence="1">
    <location>
        <begin position="46"/>
        <end position="295"/>
    </location>
</feature>
<dbReference type="PANTHER" id="PTHR30535:SF34">
    <property type="entry name" value="MOLYBDATE-BINDING PROTEIN MOLA"/>
    <property type="match status" value="1"/>
</dbReference>
<dbReference type="Proteomes" id="UP001201701">
    <property type="component" value="Unassembled WGS sequence"/>
</dbReference>
<name>A0ABS9QKU5_9HYPH</name>
<reference evidence="2 3" key="1">
    <citation type="submission" date="2022-02" db="EMBL/GenBank/DDBJ databases">
        <title>Draft genome sequence of Mezorhizobium retamae strain IRAMC:0171 isolated from Retama raetam nodules.</title>
        <authorList>
            <person name="Bengaied R."/>
            <person name="Sbissi I."/>
            <person name="Huber K."/>
            <person name="Ghodbane F."/>
            <person name="Nouioui I."/>
            <person name="Tarhouni M."/>
            <person name="Gtari M."/>
        </authorList>
    </citation>
    <scope>NUCLEOTIDE SEQUENCE [LARGE SCALE GENOMIC DNA]</scope>
    <source>
        <strain evidence="2 3">IRAMC:0171</strain>
    </source>
</reference>
<protein>
    <submittedName>
        <fullName evidence="2">ABC transporter substrate-binding protein</fullName>
    </submittedName>
</protein>
<dbReference type="PROSITE" id="PS50983">
    <property type="entry name" value="FE_B12_PBP"/>
    <property type="match status" value="1"/>
</dbReference>
<keyword evidence="3" id="KW-1185">Reference proteome</keyword>
<dbReference type="InterPro" id="IPR002491">
    <property type="entry name" value="ABC_transptr_periplasmic_BD"/>
</dbReference>
<organism evidence="2 3">
    <name type="scientific">Mesorhizobium retamae</name>
    <dbReference type="NCBI Taxonomy" id="2912854"/>
    <lineage>
        <taxon>Bacteria</taxon>
        <taxon>Pseudomonadati</taxon>
        <taxon>Pseudomonadota</taxon>
        <taxon>Alphaproteobacteria</taxon>
        <taxon>Hyphomicrobiales</taxon>
        <taxon>Phyllobacteriaceae</taxon>
        <taxon>Mesorhizobium</taxon>
    </lineage>
</organism>
<dbReference type="PANTHER" id="PTHR30535">
    <property type="entry name" value="VITAMIN B12-BINDING PROTEIN"/>
    <property type="match status" value="1"/>
</dbReference>